<comment type="caution">
    <text evidence="1">The sequence shown here is derived from an EMBL/GenBank/DDBJ whole genome shotgun (WGS) entry which is preliminary data.</text>
</comment>
<protein>
    <submittedName>
        <fullName evidence="1">Uncharacterized protein</fullName>
    </submittedName>
</protein>
<dbReference type="Proteomes" id="UP000018130">
    <property type="component" value="Unassembled WGS sequence"/>
</dbReference>
<reference evidence="1 2" key="1">
    <citation type="submission" date="2013-01" db="EMBL/GenBank/DDBJ databases">
        <authorList>
            <person name="Bench S."/>
        </authorList>
    </citation>
    <scope>NUCLEOTIDE SEQUENCE [LARGE SCALE GENOMIC DNA]</scope>
    <source>
        <strain evidence="1 2">WH 0402</strain>
    </source>
</reference>
<evidence type="ECO:0000313" key="2">
    <source>
        <dbReference type="Proteomes" id="UP000018130"/>
    </source>
</evidence>
<evidence type="ECO:0000313" key="1">
    <source>
        <dbReference type="EMBL" id="CCQ69857.1"/>
    </source>
</evidence>
<dbReference type="EMBL" id="CAQN01001045">
    <property type="protein sequence ID" value="CCQ69857.1"/>
    <property type="molecule type" value="Genomic_DNA"/>
</dbReference>
<proteinExistence type="predicted"/>
<sequence length="38" mass="4436">MQNKIIRWVKPTLLDCFGKNDGLRRIFILLRSPAIIPV</sequence>
<name>T2JZ21_CROWT</name>
<accession>T2JZ21</accession>
<organism evidence="1 2">
    <name type="scientific">Crocosphaera watsonii WH 0402</name>
    <dbReference type="NCBI Taxonomy" id="1284629"/>
    <lineage>
        <taxon>Bacteria</taxon>
        <taxon>Bacillati</taxon>
        <taxon>Cyanobacteriota</taxon>
        <taxon>Cyanophyceae</taxon>
        <taxon>Oscillatoriophycideae</taxon>
        <taxon>Chroococcales</taxon>
        <taxon>Aphanothecaceae</taxon>
        <taxon>Crocosphaera</taxon>
    </lineage>
</organism>
<gene>
    <name evidence="1" type="ORF">CWATWH0402_1251</name>
</gene>
<dbReference type="AlphaFoldDB" id="T2JZ21"/>
<reference evidence="1 2" key="2">
    <citation type="submission" date="2013-09" db="EMBL/GenBank/DDBJ databases">
        <title>Whole genome comparison of six Crocosphaera watsonii strains with differing phenotypes.</title>
        <authorList>
            <person name="Bench S.R."/>
            <person name="Heller P."/>
            <person name="Frank I."/>
            <person name="Arciniega M."/>
            <person name="Shilova I.N."/>
            <person name="Zehr J.P."/>
        </authorList>
    </citation>
    <scope>NUCLEOTIDE SEQUENCE [LARGE SCALE GENOMIC DNA]</scope>
    <source>
        <strain evidence="1 2">WH 0402</strain>
    </source>
</reference>